<dbReference type="EMBL" id="FMSV02000531">
    <property type="protein sequence ID" value="SEH07442.1"/>
    <property type="molecule type" value="Genomic_DNA"/>
</dbReference>
<dbReference type="RefSeq" id="WP_103921093.1">
    <property type="nucleotide sequence ID" value="NZ_FMSV02000531.1"/>
</dbReference>
<proteinExistence type="predicted"/>
<evidence type="ECO:0008006" key="3">
    <source>
        <dbReference type="Google" id="ProtNLM"/>
    </source>
</evidence>
<evidence type="ECO:0000313" key="1">
    <source>
        <dbReference type="EMBL" id="SEH07442.1"/>
    </source>
</evidence>
<evidence type="ECO:0000313" key="2">
    <source>
        <dbReference type="Proteomes" id="UP000236724"/>
    </source>
</evidence>
<accession>A0A1H6FBH2</accession>
<dbReference type="AlphaFoldDB" id="A0A1H6FBH2"/>
<dbReference type="OrthoDB" id="9795846at2"/>
<name>A0A1H6FBH2_9GAMM</name>
<dbReference type="Proteomes" id="UP000236724">
    <property type="component" value="Unassembled WGS sequence"/>
</dbReference>
<sequence>MSFENLSKEQQILVTMRKVLSSVARDTAPKPGVVHPLSEQTVTDIRMCLGLIAARERELAEAAGIQNTARPHYVDEHKTSHAVAIDQLKKS</sequence>
<gene>
    <name evidence="1" type="ORF">MBHS_03317</name>
</gene>
<organism evidence="1 2">
    <name type="scientific">Candidatus Venteria ishoeyi</name>
    <dbReference type="NCBI Taxonomy" id="1899563"/>
    <lineage>
        <taxon>Bacteria</taxon>
        <taxon>Pseudomonadati</taxon>
        <taxon>Pseudomonadota</taxon>
        <taxon>Gammaproteobacteria</taxon>
        <taxon>Thiotrichales</taxon>
        <taxon>Thiotrichaceae</taxon>
        <taxon>Venteria</taxon>
    </lineage>
</organism>
<keyword evidence="2" id="KW-1185">Reference proteome</keyword>
<reference evidence="1 2" key="1">
    <citation type="submission" date="2016-10" db="EMBL/GenBank/DDBJ databases">
        <authorList>
            <person name="de Groot N.N."/>
        </authorList>
    </citation>
    <scope>NUCLEOTIDE SEQUENCE [LARGE SCALE GENOMIC DNA]</scope>
    <source>
        <strain evidence="1">MBHS1</strain>
    </source>
</reference>
<protein>
    <recommendedName>
        <fullName evidence="3">Segregation and condensation protein A</fullName>
    </recommendedName>
</protein>